<evidence type="ECO:0000256" key="2">
    <source>
        <dbReference type="ARBA" id="ARBA00022801"/>
    </source>
</evidence>
<comment type="similarity">
    <text evidence="1 10">Belongs to the glutaminase PdxT/SNO family.</text>
</comment>
<comment type="catalytic activity">
    <reaction evidence="6 10">
        <text>aldehydo-D-ribose 5-phosphate + D-glyceraldehyde 3-phosphate + L-glutamine = pyridoxal 5'-phosphate + L-glutamate + phosphate + 3 H2O + H(+)</text>
        <dbReference type="Rhea" id="RHEA:31507"/>
        <dbReference type="ChEBI" id="CHEBI:15377"/>
        <dbReference type="ChEBI" id="CHEBI:15378"/>
        <dbReference type="ChEBI" id="CHEBI:29985"/>
        <dbReference type="ChEBI" id="CHEBI:43474"/>
        <dbReference type="ChEBI" id="CHEBI:58273"/>
        <dbReference type="ChEBI" id="CHEBI:58359"/>
        <dbReference type="ChEBI" id="CHEBI:59776"/>
        <dbReference type="ChEBI" id="CHEBI:597326"/>
        <dbReference type="EC" id="4.3.3.6"/>
    </reaction>
</comment>
<dbReference type="SUPFAM" id="SSF52317">
    <property type="entry name" value="Class I glutamine amidotransferase-like"/>
    <property type="match status" value="1"/>
</dbReference>
<dbReference type="CDD" id="cd01749">
    <property type="entry name" value="GATase1_PB"/>
    <property type="match status" value="1"/>
</dbReference>
<protein>
    <recommendedName>
        <fullName evidence="10">Pyridoxal 5'-phosphate synthase subunit PdxT</fullName>
        <ecNumber evidence="10">4.3.3.6</ecNumber>
    </recommendedName>
    <alternativeName>
        <fullName evidence="10">Pdx2</fullName>
    </alternativeName>
    <alternativeName>
        <fullName evidence="10">Pyridoxal 5'-phosphate synthase glutaminase subunit</fullName>
        <ecNumber evidence="10">3.5.1.2</ecNumber>
    </alternativeName>
</protein>
<dbReference type="PROSITE" id="PS51273">
    <property type="entry name" value="GATASE_TYPE_1"/>
    <property type="match status" value="1"/>
</dbReference>
<dbReference type="PIRSF" id="PIRSF005639">
    <property type="entry name" value="Glut_amidoT_SNO"/>
    <property type="match status" value="1"/>
</dbReference>
<feature type="binding site" evidence="10 12">
    <location>
        <begin position="142"/>
        <end position="143"/>
    </location>
    <ligand>
        <name>L-glutamine</name>
        <dbReference type="ChEBI" id="CHEBI:58359"/>
    </ligand>
</feature>
<dbReference type="GO" id="GO:0008614">
    <property type="term" value="P:pyridoxine metabolic process"/>
    <property type="evidence" value="ECO:0007669"/>
    <property type="project" value="TreeGrafter"/>
</dbReference>
<evidence type="ECO:0000256" key="9">
    <source>
        <dbReference type="ARBA" id="ARBA00064749"/>
    </source>
</evidence>
<dbReference type="eggNOG" id="COG0311">
    <property type="taxonomic scope" value="Bacteria"/>
</dbReference>
<dbReference type="Gene3D" id="3.40.50.880">
    <property type="match status" value="1"/>
</dbReference>
<feature type="active site" description="Charge relay system" evidence="10 11">
    <location>
        <position position="178"/>
    </location>
</feature>
<dbReference type="GO" id="GO:0004359">
    <property type="term" value="F:glutaminase activity"/>
    <property type="evidence" value="ECO:0007669"/>
    <property type="project" value="UniProtKB-UniRule"/>
</dbReference>
<keyword evidence="14" id="KW-1185">Reference proteome</keyword>
<accession>S0ESW8</accession>
<dbReference type="FunFam" id="3.40.50.880:FF:000010">
    <property type="entry name" value="uncharacterized protein LOC100176842 isoform X2"/>
    <property type="match status" value="1"/>
</dbReference>
<evidence type="ECO:0000256" key="4">
    <source>
        <dbReference type="ARBA" id="ARBA00022962"/>
    </source>
</evidence>
<keyword evidence="2 10" id="KW-0378">Hydrolase</keyword>
<dbReference type="InterPro" id="IPR029062">
    <property type="entry name" value="Class_I_gatase-like"/>
</dbReference>
<feature type="binding site" evidence="10 12">
    <location>
        <position position="112"/>
    </location>
    <ligand>
        <name>L-glutamine</name>
        <dbReference type="ChEBI" id="CHEBI:58359"/>
    </ligand>
</feature>
<dbReference type="AlphaFoldDB" id="S0ESW8"/>
<evidence type="ECO:0000256" key="1">
    <source>
        <dbReference type="ARBA" id="ARBA00008345"/>
    </source>
</evidence>
<evidence type="ECO:0000256" key="8">
    <source>
        <dbReference type="ARBA" id="ARBA00054599"/>
    </source>
</evidence>
<name>S0ESW8_CHTCT</name>
<comment type="catalytic activity">
    <reaction evidence="7 10">
        <text>L-glutamine + H2O = L-glutamate + NH4(+)</text>
        <dbReference type="Rhea" id="RHEA:15889"/>
        <dbReference type="ChEBI" id="CHEBI:15377"/>
        <dbReference type="ChEBI" id="CHEBI:28938"/>
        <dbReference type="ChEBI" id="CHEBI:29985"/>
        <dbReference type="ChEBI" id="CHEBI:58359"/>
        <dbReference type="EC" id="3.5.1.2"/>
    </reaction>
</comment>
<dbReference type="STRING" id="454171.CP488_00889"/>
<dbReference type="RefSeq" id="WP_016481669.1">
    <property type="nucleotide sequence ID" value="NC_021487.1"/>
</dbReference>
<dbReference type="EC" id="4.3.3.6" evidence="10"/>
<evidence type="ECO:0000256" key="5">
    <source>
        <dbReference type="ARBA" id="ARBA00023239"/>
    </source>
</evidence>
<dbReference type="PATRIC" id="fig|1303518.3.peg.271"/>
<dbReference type="PANTHER" id="PTHR31559">
    <property type="entry name" value="PYRIDOXAL 5'-PHOSPHATE SYNTHASE SUBUNIT SNO"/>
    <property type="match status" value="1"/>
</dbReference>
<dbReference type="Proteomes" id="UP000014227">
    <property type="component" value="Chromosome I"/>
</dbReference>
<comment type="subunit">
    <text evidence="9 10">In the presence of PdxS, forms a dodecamer of heterodimers. Only shows activity in the heterodimer.</text>
</comment>
<dbReference type="GO" id="GO:1903600">
    <property type="term" value="C:glutaminase complex"/>
    <property type="evidence" value="ECO:0007669"/>
    <property type="project" value="TreeGrafter"/>
</dbReference>
<evidence type="ECO:0000313" key="14">
    <source>
        <dbReference type="Proteomes" id="UP000014227"/>
    </source>
</evidence>
<evidence type="ECO:0000256" key="6">
    <source>
        <dbReference type="ARBA" id="ARBA00047992"/>
    </source>
</evidence>
<dbReference type="HAMAP" id="MF_01615">
    <property type="entry name" value="PdxT"/>
    <property type="match status" value="1"/>
</dbReference>
<comment type="function">
    <text evidence="8 10">Catalyzes the hydrolysis of glutamine to glutamate and ammonia as part of the biosynthesis of pyridoxal 5'-phosphate. The resulting ammonia molecule is channeled to the active site of PdxS.</text>
</comment>
<comment type="pathway">
    <text evidence="10">Cofactor biosynthesis; pyridoxal 5'-phosphate biosynthesis.</text>
</comment>
<dbReference type="PANTHER" id="PTHR31559:SF0">
    <property type="entry name" value="PYRIDOXAL 5'-PHOSPHATE SYNTHASE SUBUNIT SNO1-RELATED"/>
    <property type="match status" value="1"/>
</dbReference>
<gene>
    <name evidence="10" type="primary">pdxT</name>
    <name evidence="13" type="ORF">CCALI_00268</name>
</gene>
<dbReference type="NCBIfam" id="TIGR03800">
    <property type="entry name" value="PLP_synth_Pdx2"/>
    <property type="match status" value="1"/>
</dbReference>
<dbReference type="KEGG" id="ccz:CCALI_00268"/>
<evidence type="ECO:0000256" key="10">
    <source>
        <dbReference type="HAMAP-Rule" id="MF_01615"/>
    </source>
</evidence>
<dbReference type="GO" id="GO:0005829">
    <property type="term" value="C:cytosol"/>
    <property type="evidence" value="ECO:0007669"/>
    <property type="project" value="TreeGrafter"/>
</dbReference>
<evidence type="ECO:0000256" key="12">
    <source>
        <dbReference type="PIRSR" id="PIRSR005639-2"/>
    </source>
</evidence>
<keyword evidence="5 10" id="KW-0456">Lyase</keyword>
<feature type="active site" description="Nucleophile" evidence="10 11">
    <location>
        <position position="84"/>
    </location>
</feature>
<dbReference type="GO" id="GO:0042823">
    <property type="term" value="P:pyridoxal phosphate biosynthetic process"/>
    <property type="evidence" value="ECO:0007669"/>
    <property type="project" value="UniProtKB-UniRule"/>
</dbReference>
<dbReference type="HOGENOM" id="CLU_069674_2_0_0"/>
<dbReference type="EC" id="3.5.1.2" evidence="10"/>
<dbReference type="OrthoDB" id="9810320at2"/>
<dbReference type="UniPathway" id="UPA00245"/>
<dbReference type="InterPro" id="IPR002161">
    <property type="entry name" value="PdxT/SNO"/>
</dbReference>
<keyword evidence="13" id="KW-0808">Transferase</keyword>
<keyword evidence="3 10" id="KW-0663">Pyridoxal phosphate</keyword>
<dbReference type="GO" id="GO:0036381">
    <property type="term" value="F:pyridoxal 5'-phosphate synthase (glutamine hydrolysing) activity"/>
    <property type="evidence" value="ECO:0007669"/>
    <property type="project" value="UniProtKB-UniRule"/>
</dbReference>
<dbReference type="PROSITE" id="PS51130">
    <property type="entry name" value="PDXT_SNO_2"/>
    <property type="match status" value="1"/>
</dbReference>
<dbReference type="GO" id="GO:0016740">
    <property type="term" value="F:transferase activity"/>
    <property type="evidence" value="ECO:0007669"/>
    <property type="project" value="UniProtKB-KW"/>
</dbReference>
<dbReference type="InterPro" id="IPR021196">
    <property type="entry name" value="PdxT/SNO_CS"/>
</dbReference>
<evidence type="ECO:0000313" key="13">
    <source>
        <dbReference type="EMBL" id="CCW34105.1"/>
    </source>
</evidence>
<dbReference type="GO" id="GO:0006543">
    <property type="term" value="P:L-glutamine catabolic process"/>
    <property type="evidence" value="ECO:0007669"/>
    <property type="project" value="UniProtKB-UniRule"/>
</dbReference>
<evidence type="ECO:0000256" key="3">
    <source>
        <dbReference type="ARBA" id="ARBA00022898"/>
    </source>
</evidence>
<evidence type="ECO:0000256" key="7">
    <source>
        <dbReference type="ARBA" id="ARBA00049534"/>
    </source>
</evidence>
<keyword evidence="4 10" id="KW-0315">Glutamine amidotransferase</keyword>
<feature type="active site" description="Charge relay system" evidence="10 11">
    <location>
        <position position="180"/>
    </location>
</feature>
<dbReference type="PROSITE" id="PS01236">
    <property type="entry name" value="PDXT_SNO_1"/>
    <property type="match status" value="1"/>
</dbReference>
<proteinExistence type="inferred from homology"/>
<dbReference type="FunCoup" id="S0ESW8">
    <property type="interactions" value="195"/>
</dbReference>
<sequence length="203" mass="22269">MEETRDVTVGVLALQGDFDAHLQTIRKLGLHAKEVRSQRDLEEVDALILPGGESTTIGKLLARTGLDVAIRDRGQAGMPIYGTCAGMILLAHTIEGRPEQPTLDLMDIAVARNAFGRQIESFEADIPFDFGAEVVPIRAVFIRAPYVTKVGPDVRILSKFQDKIVAVRQGNLLATAFHPELTDNLRLHALVAEMARNYRASRG</sequence>
<evidence type="ECO:0000256" key="11">
    <source>
        <dbReference type="PIRSR" id="PIRSR005639-1"/>
    </source>
</evidence>
<dbReference type="InParanoid" id="S0ESW8"/>
<dbReference type="EMBL" id="HF951689">
    <property type="protein sequence ID" value="CCW34105.1"/>
    <property type="molecule type" value="Genomic_DNA"/>
</dbReference>
<reference evidence="14" key="1">
    <citation type="submission" date="2013-03" db="EMBL/GenBank/DDBJ databases">
        <title>Genome sequence of Chthonomonas calidirosea, the first sequenced genome from the Armatimonadetes phylum (formally candidate division OP10).</title>
        <authorList>
            <person name="Lee K.C.Y."/>
            <person name="Morgan X.C."/>
            <person name="Dunfield P.F."/>
            <person name="Tamas I."/>
            <person name="Houghton K.M."/>
            <person name="Vyssotski M."/>
            <person name="Ryan J.L.J."/>
            <person name="Lagutin K."/>
            <person name="McDonald I.R."/>
            <person name="Stott M.B."/>
        </authorList>
    </citation>
    <scope>NUCLEOTIDE SEQUENCE [LARGE SCALE GENOMIC DNA]</scope>
    <source>
        <strain evidence="14">DSM 23976 / ICMP 18418 / T49</strain>
    </source>
</reference>
<feature type="binding site" evidence="10 12">
    <location>
        <begin position="52"/>
        <end position="54"/>
    </location>
    <ligand>
        <name>L-glutamine</name>
        <dbReference type="ChEBI" id="CHEBI:58359"/>
    </ligand>
</feature>
<organism evidence="13 14">
    <name type="scientific">Chthonomonas calidirosea (strain DSM 23976 / ICMP 18418 / T49)</name>
    <dbReference type="NCBI Taxonomy" id="1303518"/>
    <lineage>
        <taxon>Bacteria</taxon>
        <taxon>Bacillati</taxon>
        <taxon>Armatimonadota</taxon>
        <taxon>Chthonomonadia</taxon>
        <taxon>Chthonomonadales</taxon>
        <taxon>Chthonomonadaceae</taxon>
        <taxon>Chthonomonas</taxon>
    </lineage>
</organism>
<dbReference type="Pfam" id="PF01174">
    <property type="entry name" value="SNO"/>
    <property type="match status" value="1"/>
</dbReference>